<name>A0A2I0Z6Q1_LACPE</name>
<dbReference type="Proteomes" id="UP001151834">
    <property type="component" value="Unassembled WGS sequence"/>
</dbReference>
<dbReference type="GO" id="GO:0005886">
    <property type="term" value="C:plasma membrane"/>
    <property type="evidence" value="ECO:0007669"/>
    <property type="project" value="UniProtKB-SubCell"/>
</dbReference>
<proteinExistence type="inferred from homology"/>
<evidence type="ECO:0000256" key="5">
    <source>
        <dbReference type="ARBA" id="ARBA00022692"/>
    </source>
</evidence>
<evidence type="ECO:0000256" key="2">
    <source>
        <dbReference type="ARBA" id="ARBA00009142"/>
    </source>
</evidence>
<feature type="transmembrane region" description="Helical" evidence="8">
    <location>
        <begin position="206"/>
        <end position="227"/>
    </location>
</feature>
<feature type="transmembrane region" description="Helical" evidence="8">
    <location>
        <begin position="44"/>
        <end position="64"/>
    </location>
</feature>
<evidence type="ECO:0000313" key="12">
    <source>
        <dbReference type="EMBL" id="RMW54949.1"/>
    </source>
</evidence>
<dbReference type="Proteomes" id="UP000281061">
    <property type="component" value="Unassembled WGS sequence"/>
</dbReference>
<reference evidence="11 13" key="1">
    <citation type="submission" date="2018-03" db="EMBL/GenBank/DDBJ databases">
        <title>Draft Genome Sequences of six Lactobacillus pentosus Strains Isolated from Brines of Traditionally Fermented Spanish-Style Green Table Olives.</title>
        <authorList>
            <person name="Calero-Delgado B."/>
            <person name="Martin-Platero A.M."/>
            <person name="Perez-Pulido A.J."/>
            <person name="Benitez-Cabello A."/>
            <person name="Casimiro-Soriguer C.S."/>
            <person name="Martinez-Bueno M."/>
            <person name="Arroyo-Lopez F.N."/>
            <person name="Rodriguez-Gomez F."/>
            <person name="Bautista-Gallego J."/>
            <person name="Garrido-Fernandez A."/>
            <person name="Jimenez-Diaz R."/>
        </authorList>
    </citation>
    <scope>NUCLEOTIDE SEQUENCE [LARGE SCALE GENOMIC DNA]</scope>
    <source>
        <strain evidence="11 13">IG2</strain>
    </source>
</reference>
<evidence type="ECO:0000313" key="11">
    <source>
        <dbReference type="EMBL" id="PRO94313.1"/>
    </source>
</evidence>
<dbReference type="Proteomes" id="UP000238378">
    <property type="component" value="Unassembled WGS sequence"/>
</dbReference>
<dbReference type="EMBL" id="JAVLAQ010000001">
    <property type="protein sequence ID" value="MDT6989069.1"/>
    <property type="molecule type" value="Genomic_DNA"/>
</dbReference>
<dbReference type="InterPro" id="IPR052017">
    <property type="entry name" value="TSUP"/>
</dbReference>
<evidence type="ECO:0000313" key="15">
    <source>
        <dbReference type="Proteomes" id="UP001151834"/>
    </source>
</evidence>
<feature type="transmembrane region" description="Helical" evidence="8">
    <location>
        <begin position="102"/>
        <end position="119"/>
    </location>
</feature>
<keyword evidence="5 8" id="KW-0812">Transmembrane</keyword>
<evidence type="ECO:0000256" key="4">
    <source>
        <dbReference type="ARBA" id="ARBA00022475"/>
    </source>
</evidence>
<evidence type="ECO:0000313" key="13">
    <source>
        <dbReference type="Proteomes" id="UP000238378"/>
    </source>
</evidence>
<feature type="transmembrane region" description="Helical" evidence="8">
    <location>
        <begin position="7"/>
        <end position="32"/>
    </location>
</feature>
<comment type="subcellular location">
    <subcellularLocation>
        <location evidence="1 8">Cell membrane</location>
        <topology evidence="1 8">Multi-pass membrane protein</topology>
    </subcellularLocation>
</comment>
<keyword evidence="13" id="KW-1185">Reference proteome</keyword>
<keyword evidence="6 8" id="KW-1133">Transmembrane helix</keyword>
<comment type="similarity">
    <text evidence="2 8">Belongs to the 4-toluene sulfonate uptake permease (TSUP) (TC 2.A.102) family.</text>
</comment>
<dbReference type="Pfam" id="PF01925">
    <property type="entry name" value="TauE"/>
    <property type="match status" value="1"/>
</dbReference>
<reference evidence="9" key="3">
    <citation type="submission" date="2022-11" db="EMBL/GenBank/DDBJ databases">
        <authorList>
            <person name="Wang Z."/>
        </authorList>
    </citation>
    <scope>NUCLEOTIDE SEQUENCE</scope>
    <source>
        <strain evidence="9">P2000</strain>
    </source>
</reference>
<evidence type="ECO:0000313" key="9">
    <source>
        <dbReference type="EMBL" id="MDF2311716.1"/>
    </source>
</evidence>
<reference evidence="12 14" key="2">
    <citation type="submission" date="2018-10" db="EMBL/GenBank/DDBJ databases">
        <title>Genome sequences of five Lactobacillus pentosus strains isolated from brines of traditionally fermented spanish-style green table olives and differences between them.</title>
        <authorList>
            <person name="Jimenez Diaz R."/>
        </authorList>
    </citation>
    <scope>NUCLEOTIDE SEQUENCE [LARGE SCALE GENOMIC DNA]</scope>
    <source>
        <strain evidence="12 14">IG8</strain>
    </source>
</reference>
<dbReference type="AlphaFoldDB" id="A0A2I0Z6Q1"/>
<comment type="caution">
    <text evidence="9">The sequence shown here is derived from an EMBL/GenBank/DDBJ whole genome shotgun (WGS) entry which is preliminary data.</text>
</comment>
<feature type="transmembrane region" description="Helical" evidence="8">
    <location>
        <begin position="76"/>
        <end position="96"/>
    </location>
</feature>
<dbReference type="Proteomes" id="UP001267003">
    <property type="component" value="Unassembled WGS sequence"/>
</dbReference>
<sequence>MFAYGTLIIILIVVGIVAGIVSTAAGLASLVSYPVLLALGLPPVTANVTNTVGLVFTSFGAVPASRRELRGHGRELKVLLPLTLIGSIVGAILLFVIPAATFAKVVPFFILVAAVLVLIPRHIHVKQPGEVVVTPKWVTALAWLGIFLVGTYTGYFGAAGGVLMLSILSFISDTPFAVYNAQKNLALGLANIVSAVVYGLQTPIKWHYVIPLGIGFLIGGSLGPHIVRHVPAQLLKIVIGIGALGLAASLFKSAYGL</sequence>
<dbReference type="EMBL" id="JAPEQV010000002">
    <property type="protein sequence ID" value="MDF2311716.1"/>
    <property type="molecule type" value="Genomic_DNA"/>
</dbReference>
<evidence type="ECO:0000256" key="1">
    <source>
        <dbReference type="ARBA" id="ARBA00004651"/>
    </source>
</evidence>
<dbReference type="RefSeq" id="WP_050339644.1">
    <property type="nucleotide sequence ID" value="NZ_BJZC01000025.1"/>
</dbReference>
<evidence type="ECO:0000256" key="6">
    <source>
        <dbReference type="ARBA" id="ARBA00022989"/>
    </source>
</evidence>
<evidence type="ECO:0000313" key="14">
    <source>
        <dbReference type="Proteomes" id="UP000281061"/>
    </source>
</evidence>
<evidence type="ECO:0000256" key="3">
    <source>
        <dbReference type="ARBA" id="ARBA00022448"/>
    </source>
</evidence>
<keyword evidence="4 8" id="KW-1003">Cell membrane</keyword>
<evidence type="ECO:0000256" key="7">
    <source>
        <dbReference type="ARBA" id="ARBA00023136"/>
    </source>
</evidence>
<dbReference type="InterPro" id="IPR002781">
    <property type="entry name" value="TM_pro_TauE-like"/>
</dbReference>
<dbReference type="PANTHER" id="PTHR30269">
    <property type="entry name" value="TRANSMEMBRANE PROTEIN YFCA"/>
    <property type="match status" value="1"/>
</dbReference>
<gene>
    <name evidence="11" type="ORF">C6Y08_10380</name>
    <name evidence="12" type="ORF">D6U17_08590</name>
    <name evidence="9" type="ORF">OOJ94_02635</name>
    <name evidence="10" type="ORF">RI536_02985</name>
</gene>
<feature type="transmembrane region" description="Helical" evidence="8">
    <location>
        <begin position="131"/>
        <end position="149"/>
    </location>
</feature>
<evidence type="ECO:0000313" key="10">
    <source>
        <dbReference type="EMBL" id="MDT6989069.1"/>
    </source>
</evidence>
<accession>A0A2I0Z6Q1</accession>
<reference evidence="10" key="5">
    <citation type="submission" date="2023-08" db="EMBL/GenBank/DDBJ databases">
        <authorList>
            <person name="Page C.A."/>
            <person name="Perez-Diaz I.M."/>
        </authorList>
    </citation>
    <scope>NUCLEOTIDE SEQUENCE</scope>
    <source>
        <strain evidence="10">7.8.46</strain>
    </source>
</reference>
<feature type="transmembrane region" description="Helical" evidence="8">
    <location>
        <begin position="234"/>
        <end position="255"/>
    </location>
</feature>
<dbReference type="GeneID" id="49394798"/>
<evidence type="ECO:0000256" key="8">
    <source>
        <dbReference type="RuleBase" id="RU363041"/>
    </source>
</evidence>
<dbReference type="PANTHER" id="PTHR30269:SF0">
    <property type="entry name" value="MEMBRANE TRANSPORTER PROTEIN YFCA-RELATED"/>
    <property type="match status" value="1"/>
</dbReference>
<dbReference type="EMBL" id="RDCL01000052">
    <property type="protein sequence ID" value="RMW54949.1"/>
    <property type="molecule type" value="Genomic_DNA"/>
</dbReference>
<dbReference type="EMBL" id="PVOB01000179">
    <property type="protein sequence ID" value="PRO94313.1"/>
    <property type="molecule type" value="Genomic_DNA"/>
</dbReference>
<keyword evidence="3" id="KW-0813">Transport</keyword>
<organism evidence="9 15">
    <name type="scientific">Lactiplantibacillus pentosus</name>
    <name type="common">Lactobacillus pentosus</name>
    <dbReference type="NCBI Taxonomy" id="1589"/>
    <lineage>
        <taxon>Bacteria</taxon>
        <taxon>Bacillati</taxon>
        <taxon>Bacillota</taxon>
        <taxon>Bacilli</taxon>
        <taxon>Lactobacillales</taxon>
        <taxon>Lactobacillaceae</taxon>
        <taxon>Lactiplantibacillus</taxon>
    </lineage>
</organism>
<protein>
    <recommendedName>
        <fullName evidence="8">Probable membrane transporter protein</fullName>
    </recommendedName>
</protein>
<reference evidence="9" key="4">
    <citation type="journal article" date="2023" name="Front Nutr">
        <title>Lactiplantibacillus pentosus P2020 protects the hyperuricemia and renal inflammation in mice.</title>
        <authorList>
            <person name="Wang Z."/>
            <person name="Song L."/>
            <person name="Li X."/>
            <person name="Xiao Y."/>
            <person name="Huang Y."/>
            <person name="Zhang Y."/>
            <person name="Li J."/>
            <person name="Li M."/>
            <person name="Ren Z."/>
        </authorList>
    </citation>
    <scope>NUCLEOTIDE SEQUENCE</scope>
    <source>
        <strain evidence="9">P2000</strain>
    </source>
</reference>
<keyword evidence="7 8" id="KW-0472">Membrane</keyword>
<dbReference type="OrthoDB" id="2329556at2"/>